<dbReference type="Gene3D" id="1.50.10.10">
    <property type="match status" value="1"/>
</dbReference>
<sequence length="171" mass="18243">MQLDGHVHFCERGQETLGICRNDKDVMLDGLVSVEVTAVGDTVTVSLNGIEIAKVKDLDLHPLLGGSADNTGSIAFGGPHGWITTYRHLSIISLSGEALYNNSFLPHDAARTYADFATGINALPCTIDGAKRDRATFGGDLHIMGRSIAYSTLDFDAIRGSIDLLTSHQTG</sequence>
<reference evidence="1" key="1">
    <citation type="submission" date="2021-12" db="EMBL/GenBank/DDBJ databases">
        <authorList>
            <person name="Zaccaron A."/>
            <person name="Stergiopoulos I."/>
        </authorList>
    </citation>
    <scope>NUCLEOTIDE SEQUENCE</scope>
    <source>
        <strain evidence="1">Race5_Kim</strain>
    </source>
</reference>
<dbReference type="InterPro" id="IPR012341">
    <property type="entry name" value="6hp_glycosidase-like_sf"/>
</dbReference>
<dbReference type="EMBL" id="CP090169">
    <property type="protein sequence ID" value="UJO19994.1"/>
    <property type="molecule type" value="Genomic_DNA"/>
</dbReference>
<evidence type="ECO:0000313" key="1">
    <source>
        <dbReference type="EMBL" id="UJO19994.1"/>
    </source>
</evidence>
<dbReference type="AlphaFoldDB" id="A0A9Q8PCG0"/>
<proteinExistence type="predicted"/>
<organism evidence="1 2">
    <name type="scientific">Passalora fulva</name>
    <name type="common">Tomato leaf mold</name>
    <name type="synonym">Cladosporium fulvum</name>
    <dbReference type="NCBI Taxonomy" id="5499"/>
    <lineage>
        <taxon>Eukaryota</taxon>
        <taxon>Fungi</taxon>
        <taxon>Dikarya</taxon>
        <taxon>Ascomycota</taxon>
        <taxon>Pezizomycotina</taxon>
        <taxon>Dothideomycetes</taxon>
        <taxon>Dothideomycetidae</taxon>
        <taxon>Mycosphaerellales</taxon>
        <taxon>Mycosphaerellaceae</taxon>
        <taxon>Fulvia</taxon>
    </lineage>
</organism>
<protein>
    <submittedName>
        <fullName evidence="1">Uncharacterized protein</fullName>
    </submittedName>
</protein>
<dbReference type="GO" id="GO:0005975">
    <property type="term" value="P:carbohydrate metabolic process"/>
    <property type="evidence" value="ECO:0007669"/>
    <property type="project" value="InterPro"/>
</dbReference>
<dbReference type="Proteomes" id="UP000756132">
    <property type="component" value="Chromosome 7"/>
</dbReference>
<keyword evidence="2" id="KW-1185">Reference proteome</keyword>
<gene>
    <name evidence="1" type="ORF">CLAFUR5_10164</name>
</gene>
<dbReference type="RefSeq" id="XP_047764360.1">
    <property type="nucleotide sequence ID" value="XM_047909312.1"/>
</dbReference>
<dbReference type="OrthoDB" id="10036721at2759"/>
<reference evidence="1" key="2">
    <citation type="journal article" date="2022" name="Microb. Genom.">
        <title>A chromosome-scale genome assembly of the tomato pathogen Cladosporium fulvum reveals a compartmentalized genome architecture and the presence of a dispensable chromosome.</title>
        <authorList>
            <person name="Zaccaron A.Z."/>
            <person name="Chen L.H."/>
            <person name="Samaras A."/>
            <person name="Stergiopoulos I."/>
        </authorList>
    </citation>
    <scope>NUCLEOTIDE SEQUENCE</scope>
    <source>
        <strain evidence="1">Race5_Kim</strain>
    </source>
</reference>
<accession>A0A9Q8PCG0</accession>
<evidence type="ECO:0000313" key="2">
    <source>
        <dbReference type="Proteomes" id="UP000756132"/>
    </source>
</evidence>
<dbReference type="KEGG" id="ffu:CLAFUR5_10164"/>
<name>A0A9Q8PCG0_PASFU</name>
<dbReference type="GeneID" id="71990042"/>